<organism evidence="7 8">
    <name type="scientific">Acipenser ruthenus</name>
    <name type="common">Sterlet sturgeon</name>
    <dbReference type="NCBI Taxonomy" id="7906"/>
    <lineage>
        <taxon>Eukaryota</taxon>
        <taxon>Metazoa</taxon>
        <taxon>Chordata</taxon>
        <taxon>Craniata</taxon>
        <taxon>Vertebrata</taxon>
        <taxon>Euteleostomi</taxon>
        <taxon>Actinopterygii</taxon>
        <taxon>Chondrostei</taxon>
        <taxon>Acipenseriformes</taxon>
        <taxon>Acipenseridae</taxon>
        <taxon>Acipenser</taxon>
    </lineage>
</organism>
<keyword evidence="4 6" id="KW-0472">Membrane</keyword>
<comment type="caution">
    <text evidence="7">The sequence shown here is derived from an EMBL/GenBank/DDBJ whole genome shotgun (WGS) entry which is preliminary data.</text>
</comment>
<dbReference type="GO" id="GO:0016020">
    <property type="term" value="C:membrane"/>
    <property type="evidence" value="ECO:0007669"/>
    <property type="project" value="UniProtKB-SubCell"/>
</dbReference>
<dbReference type="EMBL" id="SCEB01214359">
    <property type="protein sequence ID" value="RXM35778.1"/>
    <property type="molecule type" value="Genomic_DNA"/>
</dbReference>
<dbReference type="PANTHER" id="PTHR34104:SF3">
    <property type="entry name" value="TRANSMEMBRANE PROTEIN 254"/>
    <property type="match status" value="1"/>
</dbReference>
<dbReference type="Pfam" id="PF14934">
    <property type="entry name" value="TMEM254"/>
    <property type="match status" value="1"/>
</dbReference>
<evidence type="ECO:0000256" key="6">
    <source>
        <dbReference type="SAM" id="Phobius"/>
    </source>
</evidence>
<evidence type="ECO:0000256" key="4">
    <source>
        <dbReference type="ARBA" id="ARBA00023136"/>
    </source>
</evidence>
<evidence type="ECO:0000256" key="1">
    <source>
        <dbReference type="ARBA" id="ARBA00004141"/>
    </source>
</evidence>
<keyword evidence="3 6" id="KW-1133">Transmembrane helix</keyword>
<evidence type="ECO:0000256" key="2">
    <source>
        <dbReference type="ARBA" id="ARBA00022692"/>
    </source>
</evidence>
<dbReference type="AlphaFoldDB" id="A0A444UKY8"/>
<dbReference type="InterPro" id="IPR028110">
    <property type="entry name" value="TMEM254"/>
</dbReference>
<feature type="transmembrane region" description="Helical" evidence="6">
    <location>
        <begin position="93"/>
        <end position="115"/>
    </location>
</feature>
<gene>
    <name evidence="7" type="ORF">EOD39_0844</name>
</gene>
<protein>
    <recommendedName>
        <fullName evidence="5">Transmembrane protein 254</fullName>
    </recommendedName>
</protein>
<proteinExistence type="predicted"/>
<dbReference type="PANTHER" id="PTHR34104">
    <property type="entry name" value="TRANSMEMBRANE PROTEIN 254"/>
    <property type="match status" value="1"/>
</dbReference>
<evidence type="ECO:0000256" key="3">
    <source>
        <dbReference type="ARBA" id="ARBA00022989"/>
    </source>
</evidence>
<sequence length="126" mass="14677">MPSRCQSERGRDCRWRVQAAAGMARAASGEYFRRSSLFWMATITVSMGYFTWAVFWPQQVPYEALGPVGSFSKHMVEHHYPLLYYGDKGIDSLFSRFLWCLQTFLFGIASLSLLLKYRPDPRPKRH</sequence>
<evidence type="ECO:0000313" key="7">
    <source>
        <dbReference type="EMBL" id="RXM35778.1"/>
    </source>
</evidence>
<dbReference type="Proteomes" id="UP000289886">
    <property type="component" value="Unassembled WGS sequence"/>
</dbReference>
<keyword evidence="2 6" id="KW-0812">Transmembrane</keyword>
<evidence type="ECO:0000256" key="5">
    <source>
        <dbReference type="ARBA" id="ARBA00034834"/>
    </source>
</evidence>
<feature type="transmembrane region" description="Helical" evidence="6">
    <location>
        <begin position="37"/>
        <end position="55"/>
    </location>
</feature>
<name>A0A444UKY8_ACIRT</name>
<accession>A0A444UKY8</accession>
<reference evidence="7 8" key="1">
    <citation type="submission" date="2019-01" db="EMBL/GenBank/DDBJ databases">
        <title>Draft Genome and Complete Hox-Cluster Characterization of the Sterlet Sturgeon (Acipenser ruthenus).</title>
        <authorList>
            <person name="Wei Q."/>
        </authorList>
    </citation>
    <scope>NUCLEOTIDE SEQUENCE [LARGE SCALE GENOMIC DNA]</scope>
    <source>
        <strain evidence="7">WHYD16114868_AA</strain>
        <tissue evidence="7">Blood</tissue>
    </source>
</reference>
<evidence type="ECO:0000313" key="8">
    <source>
        <dbReference type="Proteomes" id="UP000289886"/>
    </source>
</evidence>
<keyword evidence="8" id="KW-1185">Reference proteome</keyword>
<comment type="subcellular location">
    <subcellularLocation>
        <location evidence="1">Membrane</location>
        <topology evidence="1">Multi-pass membrane protein</topology>
    </subcellularLocation>
</comment>